<reference evidence="1 2" key="1">
    <citation type="submission" date="2024-01" db="EMBL/GenBank/DDBJ databases">
        <title>The genomes of 5 underutilized Papilionoideae crops provide insights into root nodulation and disease resistance.</title>
        <authorList>
            <person name="Yuan L."/>
        </authorList>
    </citation>
    <scope>NUCLEOTIDE SEQUENCE [LARGE SCALE GENOMIC DNA]</scope>
    <source>
        <strain evidence="1">LY-2023</strain>
        <tissue evidence="1">Leaf</tissue>
    </source>
</reference>
<keyword evidence="2" id="KW-1185">Reference proteome</keyword>
<sequence length="128" mass="14427">MLGSTTARKVALAMSPLTVSAARDSVFFSSEKLDEKEEKSLLLRSKEYDYQDLCLSHIRSLAVTRATYSSAPRAVVLPEALHSDLGRTRQDIRAAKGIGLRAEQMWKMLVFKEEKVTLTRDCQHLQMP</sequence>
<proteinExistence type="predicted"/>
<name>A0AAN9PC69_CLITE</name>
<evidence type="ECO:0000313" key="1">
    <source>
        <dbReference type="EMBL" id="KAK7293433.1"/>
    </source>
</evidence>
<protein>
    <submittedName>
        <fullName evidence="1">Uncharacterized protein</fullName>
    </submittedName>
</protein>
<dbReference type="Proteomes" id="UP001359559">
    <property type="component" value="Unassembled WGS sequence"/>
</dbReference>
<evidence type="ECO:0000313" key="2">
    <source>
        <dbReference type="Proteomes" id="UP001359559"/>
    </source>
</evidence>
<gene>
    <name evidence="1" type="ORF">RJT34_16298</name>
</gene>
<comment type="caution">
    <text evidence="1">The sequence shown here is derived from an EMBL/GenBank/DDBJ whole genome shotgun (WGS) entry which is preliminary data.</text>
</comment>
<dbReference type="AlphaFoldDB" id="A0AAN9PC69"/>
<organism evidence="1 2">
    <name type="scientific">Clitoria ternatea</name>
    <name type="common">Butterfly pea</name>
    <dbReference type="NCBI Taxonomy" id="43366"/>
    <lineage>
        <taxon>Eukaryota</taxon>
        <taxon>Viridiplantae</taxon>
        <taxon>Streptophyta</taxon>
        <taxon>Embryophyta</taxon>
        <taxon>Tracheophyta</taxon>
        <taxon>Spermatophyta</taxon>
        <taxon>Magnoliopsida</taxon>
        <taxon>eudicotyledons</taxon>
        <taxon>Gunneridae</taxon>
        <taxon>Pentapetalae</taxon>
        <taxon>rosids</taxon>
        <taxon>fabids</taxon>
        <taxon>Fabales</taxon>
        <taxon>Fabaceae</taxon>
        <taxon>Papilionoideae</taxon>
        <taxon>50 kb inversion clade</taxon>
        <taxon>NPAAA clade</taxon>
        <taxon>indigoferoid/millettioid clade</taxon>
        <taxon>Phaseoleae</taxon>
        <taxon>Clitoria</taxon>
    </lineage>
</organism>
<accession>A0AAN9PC69</accession>
<dbReference type="EMBL" id="JAYKXN010000004">
    <property type="protein sequence ID" value="KAK7293433.1"/>
    <property type="molecule type" value="Genomic_DNA"/>
</dbReference>